<protein>
    <submittedName>
        <fullName evidence="3">Peptidoglycan/LPS O-acetylase OafA/YrhL</fullName>
    </submittedName>
</protein>
<feature type="domain" description="Acyltransferase 3" evidence="2">
    <location>
        <begin position="13"/>
        <end position="353"/>
    </location>
</feature>
<feature type="transmembrane region" description="Helical" evidence="1">
    <location>
        <begin position="45"/>
        <end position="67"/>
    </location>
</feature>
<evidence type="ECO:0000313" key="3">
    <source>
        <dbReference type="EMBL" id="ASU35702.1"/>
    </source>
</evidence>
<feature type="transmembrane region" description="Helical" evidence="1">
    <location>
        <begin position="271"/>
        <end position="294"/>
    </location>
</feature>
<dbReference type="GO" id="GO:0016747">
    <property type="term" value="F:acyltransferase activity, transferring groups other than amino-acyl groups"/>
    <property type="evidence" value="ECO:0007669"/>
    <property type="project" value="InterPro"/>
</dbReference>
<accession>A0A223P0R7</accession>
<dbReference type="Proteomes" id="UP000215002">
    <property type="component" value="Chromosome"/>
</dbReference>
<feature type="transmembrane region" description="Helical" evidence="1">
    <location>
        <begin position="210"/>
        <end position="230"/>
    </location>
</feature>
<reference evidence="3 4" key="1">
    <citation type="submission" date="2017-08" db="EMBL/GenBank/DDBJ databases">
        <title>Complete genome sequence of Mucilaginibacter sp. strain BJC16-A31.</title>
        <authorList>
            <consortium name="Henan University of Science and Technology"/>
            <person name="You X."/>
        </authorList>
    </citation>
    <scope>NUCLEOTIDE SEQUENCE [LARGE SCALE GENOMIC DNA]</scope>
    <source>
        <strain evidence="3 4">BJC16-A31</strain>
    </source>
</reference>
<dbReference type="GO" id="GO:0009103">
    <property type="term" value="P:lipopolysaccharide biosynthetic process"/>
    <property type="evidence" value="ECO:0007669"/>
    <property type="project" value="TreeGrafter"/>
</dbReference>
<feature type="transmembrane region" description="Helical" evidence="1">
    <location>
        <begin position="167"/>
        <end position="190"/>
    </location>
</feature>
<feature type="transmembrane region" description="Helical" evidence="1">
    <location>
        <begin position="337"/>
        <end position="357"/>
    </location>
</feature>
<evidence type="ECO:0000256" key="1">
    <source>
        <dbReference type="SAM" id="Phobius"/>
    </source>
</evidence>
<proteinExistence type="predicted"/>
<keyword evidence="1" id="KW-0812">Transmembrane</keyword>
<dbReference type="PANTHER" id="PTHR23028:SF53">
    <property type="entry name" value="ACYL_TRANSF_3 DOMAIN-CONTAINING PROTEIN"/>
    <property type="match status" value="1"/>
</dbReference>
<feature type="transmembrane region" description="Helical" evidence="1">
    <location>
        <begin position="242"/>
        <end position="259"/>
    </location>
</feature>
<organism evidence="3 4">
    <name type="scientific">Mucilaginibacter xinganensis</name>
    <dbReference type="NCBI Taxonomy" id="1234841"/>
    <lineage>
        <taxon>Bacteria</taxon>
        <taxon>Pseudomonadati</taxon>
        <taxon>Bacteroidota</taxon>
        <taxon>Sphingobacteriia</taxon>
        <taxon>Sphingobacteriales</taxon>
        <taxon>Sphingobacteriaceae</taxon>
        <taxon>Mucilaginibacter</taxon>
    </lineage>
</organism>
<dbReference type="InterPro" id="IPR050879">
    <property type="entry name" value="Acyltransferase_3"/>
</dbReference>
<dbReference type="InterPro" id="IPR002656">
    <property type="entry name" value="Acyl_transf_3_dom"/>
</dbReference>
<gene>
    <name evidence="3" type="ORF">MuYL_3817</name>
</gene>
<feature type="transmembrane region" description="Helical" evidence="1">
    <location>
        <begin position="306"/>
        <end position="325"/>
    </location>
</feature>
<dbReference type="GO" id="GO:0016020">
    <property type="term" value="C:membrane"/>
    <property type="evidence" value="ECO:0007669"/>
    <property type="project" value="TreeGrafter"/>
</dbReference>
<dbReference type="Pfam" id="PF01757">
    <property type="entry name" value="Acyl_transf_3"/>
    <property type="match status" value="1"/>
</dbReference>
<keyword evidence="4" id="KW-1185">Reference proteome</keyword>
<dbReference type="KEGG" id="muc:MuYL_3817"/>
<dbReference type="RefSeq" id="WP_170309765.1">
    <property type="nucleotide sequence ID" value="NZ_CP022743.1"/>
</dbReference>
<name>A0A223P0R7_9SPHI</name>
<feature type="transmembrane region" description="Helical" evidence="1">
    <location>
        <begin position="12"/>
        <end position="33"/>
    </location>
</feature>
<dbReference type="AlphaFoldDB" id="A0A223P0R7"/>
<dbReference type="EMBL" id="CP022743">
    <property type="protein sequence ID" value="ASU35702.1"/>
    <property type="molecule type" value="Genomic_DNA"/>
</dbReference>
<dbReference type="PANTHER" id="PTHR23028">
    <property type="entry name" value="ACETYLTRANSFERASE"/>
    <property type="match status" value="1"/>
</dbReference>
<sequence>MSAEPHEKSKLFGLDHLRAFAITFVVFFHYQFFGHPGWVNIIASFGWTGVDLFFVLSGFLIAGQLFATVAKGEAIPMRAFFIKRFFRIIPPYLLVLVLYFSFPLLREWGHPSPLWRYLTFTLNFGLDLKQYGTFSHAWSLCVEEQFYLVLPLCFWWCVRFKTGNKIIWVFPALFVAGFVIRLFCWYYLMVPKLGTDAFGAAWNKFIYYPTYNRLDGLLTGVAIAGLFTFYPRVKTHVNQFSNVYMLGGLVLLVPAYFAGTPFQSFSNSIFGFPMVAIAYGIIVAAMICPANILYKAKSVVTSQLATLSYGIYLSHKIVIHVTQAQLTKVGVDRDSNLMMICSMAAVVTGALLMRYLVEKPALRLRDKVLLGRLAKKDVVRPIVSS</sequence>
<evidence type="ECO:0000313" key="4">
    <source>
        <dbReference type="Proteomes" id="UP000215002"/>
    </source>
</evidence>
<keyword evidence="1" id="KW-1133">Transmembrane helix</keyword>
<feature type="transmembrane region" description="Helical" evidence="1">
    <location>
        <begin position="137"/>
        <end position="158"/>
    </location>
</feature>
<feature type="transmembrane region" description="Helical" evidence="1">
    <location>
        <begin position="88"/>
        <end position="105"/>
    </location>
</feature>
<keyword evidence="1" id="KW-0472">Membrane</keyword>
<evidence type="ECO:0000259" key="2">
    <source>
        <dbReference type="Pfam" id="PF01757"/>
    </source>
</evidence>